<proteinExistence type="predicted"/>
<accession>A0A7R8WVZ6</accession>
<protein>
    <submittedName>
        <fullName evidence="1">Uncharacterized protein</fullName>
    </submittedName>
</protein>
<dbReference type="EMBL" id="OB693215">
    <property type="protein sequence ID" value="CAD7237887.1"/>
    <property type="molecule type" value="Genomic_DNA"/>
</dbReference>
<feature type="non-terminal residue" evidence="1">
    <location>
        <position position="128"/>
    </location>
</feature>
<sequence length="128" mass="14562">PAENIFNPLTQSPQGKLPELIRNIFLRVSRNLQVARSDDSTALDHHKGSICEAEFPCQRKRVGKSVQQESAPSGSRRRLHDSLRIGCPRHGLIRLIPFLAFLIMEAFDAMFACTGNIWSRNQMMESNW</sequence>
<evidence type="ECO:0000313" key="1">
    <source>
        <dbReference type="EMBL" id="CAD7237887.1"/>
    </source>
</evidence>
<reference evidence="1" key="1">
    <citation type="submission" date="2020-11" db="EMBL/GenBank/DDBJ databases">
        <authorList>
            <person name="Tran Van P."/>
        </authorList>
    </citation>
    <scope>NUCLEOTIDE SEQUENCE</scope>
</reference>
<organism evidence="1">
    <name type="scientific">Cyprideis torosa</name>
    <dbReference type="NCBI Taxonomy" id="163714"/>
    <lineage>
        <taxon>Eukaryota</taxon>
        <taxon>Metazoa</taxon>
        <taxon>Ecdysozoa</taxon>
        <taxon>Arthropoda</taxon>
        <taxon>Crustacea</taxon>
        <taxon>Oligostraca</taxon>
        <taxon>Ostracoda</taxon>
        <taxon>Podocopa</taxon>
        <taxon>Podocopida</taxon>
        <taxon>Cytherocopina</taxon>
        <taxon>Cytheroidea</taxon>
        <taxon>Cytherideidae</taxon>
        <taxon>Cyprideis</taxon>
    </lineage>
</organism>
<dbReference type="AlphaFoldDB" id="A0A7R8WVZ6"/>
<name>A0A7R8WVZ6_9CRUS</name>
<gene>
    <name evidence="1" type="ORF">CTOB1V02_LOCUS15702</name>
</gene>